<keyword evidence="1" id="KW-0472">Membrane</keyword>
<dbReference type="EMBL" id="JAPFFF010000040">
    <property type="protein sequence ID" value="KAK8841853.1"/>
    <property type="molecule type" value="Genomic_DNA"/>
</dbReference>
<accession>A0ABR2H6L0</accession>
<keyword evidence="1" id="KW-0812">Transmembrane</keyword>
<feature type="transmembrane region" description="Helical" evidence="1">
    <location>
        <begin position="126"/>
        <end position="150"/>
    </location>
</feature>
<protein>
    <submittedName>
        <fullName evidence="2">Uncharacterized protein</fullName>
    </submittedName>
</protein>
<proteinExistence type="predicted"/>
<dbReference type="Proteomes" id="UP001470230">
    <property type="component" value="Unassembled WGS sequence"/>
</dbReference>
<evidence type="ECO:0000313" key="2">
    <source>
        <dbReference type="EMBL" id="KAK8841853.1"/>
    </source>
</evidence>
<gene>
    <name evidence="2" type="ORF">M9Y10_026805</name>
</gene>
<evidence type="ECO:0000313" key="3">
    <source>
        <dbReference type="Proteomes" id="UP001470230"/>
    </source>
</evidence>
<keyword evidence="1" id="KW-1133">Transmembrane helix</keyword>
<keyword evidence="3" id="KW-1185">Reference proteome</keyword>
<reference evidence="2 3" key="1">
    <citation type="submission" date="2024-04" db="EMBL/GenBank/DDBJ databases">
        <title>Tritrichomonas musculus Genome.</title>
        <authorList>
            <person name="Alves-Ferreira E."/>
            <person name="Grigg M."/>
            <person name="Lorenzi H."/>
            <person name="Galac M."/>
        </authorList>
    </citation>
    <scope>NUCLEOTIDE SEQUENCE [LARGE SCALE GENOMIC DNA]</scope>
    <source>
        <strain evidence="2 3">EAF2021</strain>
    </source>
</reference>
<sequence>MYYKKRFLFPTVSQNPTQSNMLSSIHSPGFLFSFSISSEIRKTNVVNSTYYIVYGINQHNVEAKLIFDREYDIQKRNQQVDTTMLTSHCDYLLYYDKHTSTFIYDNNWANKFVVSYKGDIWQLMKWVWIILIIIFIVITLLIIGCICGCIRSDRICCFKRKNTNHDFTDESEINLSAIRSRRSTSHGVPNETNMGDELETFCYTPYIDDDISYTRKNNSESKRKMKQNSLEPNNISDSDSYTYEYEYVDEEENNISNENDNNDKIKKKVKKRKLKGMDISITPSPYELNVSNCADINEVSFENIQGQHHGNLDDVAENDENMPNPYGLPHMIHSLNDNVDDACDPYN</sequence>
<evidence type="ECO:0000256" key="1">
    <source>
        <dbReference type="SAM" id="Phobius"/>
    </source>
</evidence>
<comment type="caution">
    <text evidence="2">The sequence shown here is derived from an EMBL/GenBank/DDBJ whole genome shotgun (WGS) entry which is preliminary data.</text>
</comment>
<organism evidence="2 3">
    <name type="scientific">Tritrichomonas musculus</name>
    <dbReference type="NCBI Taxonomy" id="1915356"/>
    <lineage>
        <taxon>Eukaryota</taxon>
        <taxon>Metamonada</taxon>
        <taxon>Parabasalia</taxon>
        <taxon>Tritrichomonadida</taxon>
        <taxon>Tritrichomonadidae</taxon>
        <taxon>Tritrichomonas</taxon>
    </lineage>
</organism>
<name>A0ABR2H6L0_9EUKA</name>